<sequence length="357" mass="39088">MNPRFPTSLTYRAANTTRDNRGASVTYGHIVTPQASSRAAYGNILTPMVHAKGNANGRVLLVLAGAHGDEAEGIIALNRIIQNMHPADMDAGEIIIIPCANIPAMLNNSRTSPLDDQDMNRVYPGHSKGTPTERMADFILNHIIPVFGVTHVIDIHSGGKTLNMLPHVAYHTHDENWTYNQSIDPVDRRRDLANMLTTFKNIVVAQEPDMMGTLDFHVESQDIPFCYIESQGAGHSPRTHQVKQIEHGIRNVGVKLGIFNKGIAFHGPHVGKPTDMYIAHGSQMSHHGGLLELLVTVGDEVNKTDSLARIYHPHHPDLQTTMIYAETSGTIIALSNQTLIEPGDTLCTIASKHPNKG</sequence>
<dbReference type="PANTHER" id="PTHR37326">
    <property type="entry name" value="BLL3975 PROTEIN"/>
    <property type="match status" value="1"/>
</dbReference>
<dbReference type="GO" id="GO:0016788">
    <property type="term" value="F:hydrolase activity, acting on ester bonds"/>
    <property type="evidence" value="ECO:0007669"/>
    <property type="project" value="InterPro"/>
</dbReference>
<dbReference type="InterPro" id="IPR053138">
    <property type="entry name" value="N-alpha-Ac-DABA_deacetylase"/>
</dbReference>
<evidence type="ECO:0000256" key="1">
    <source>
        <dbReference type="ARBA" id="ARBA00001947"/>
    </source>
</evidence>
<protein>
    <submittedName>
        <fullName evidence="6">N-alpha-acetyl-L-2,4-diaminobutyric acid deacetylase</fullName>
        <ecNumber evidence="6">3.5.1.125</ecNumber>
    </submittedName>
</protein>
<dbReference type="InterPro" id="IPR043795">
    <property type="entry name" value="N-alpha-Ac-DABA-like"/>
</dbReference>
<accession>A0AAU6W3N2</accession>
<comment type="cofactor">
    <cofactor evidence="1">
        <name>Zn(2+)</name>
        <dbReference type="ChEBI" id="CHEBI:29105"/>
    </cofactor>
</comment>
<evidence type="ECO:0000256" key="3">
    <source>
        <dbReference type="ARBA" id="ARBA00022801"/>
    </source>
</evidence>
<dbReference type="PIRSF" id="PIRSF039012">
    <property type="entry name" value="ASP"/>
    <property type="match status" value="1"/>
</dbReference>
<dbReference type="InterPro" id="IPR055438">
    <property type="entry name" value="AstE_AspA_cat"/>
</dbReference>
<dbReference type="SUPFAM" id="SSF53187">
    <property type="entry name" value="Zn-dependent exopeptidases"/>
    <property type="match status" value="1"/>
</dbReference>
<dbReference type="GO" id="GO:0046872">
    <property type="term" value="F:metal ion binding"/>
    <property type="evidence" value="ECO:0007669"/>
    <property type="project" value="UniProtKB-KW"/>
</dbReference>
<proteinExistence type="predicted"/>
<dbReference type="PANTHER" id="PTHR37326:SF1">
    <property type="entry name" value="BLL3975 PROTEIN"/>
    <property type="match status" value="1"/>
</dbReference>
<evidence type="ECO:0000256" key="2">
    <source>
        <dbReference type="ARBA" id="ARBA00022723"/>
    </source>
</evidence>
<gene>
    <name evidence="6" type="primary">doeB</name>
    <name evidence="6" type="ORF">Cygsa01_00084</name>
</gene>
<evidence type="ECO:0000313" key="6">
    <source>
        <dbReference type="EMBL" id="XAI71130.1"/>
    </source>
</evidence>
<dbReference type="Pfam" id="PF24827">
    <property type="entry name" value="AstE_AspA_cat"/>
    <property type="match status" value="1"/>
</dbReference>
<dbReference type="EC" id="3.5.1.125" evidence="6"/>
<keyword evidence="3 6" id="KW-0378">Hydrolase</keyword>
<evidence type="ECO:0000256" key="4">
    <source>
        <dbReference type="ARBA" id="ARBA00022833"/>
    </source>
</evidence>
<feature type="domain" description="Succinylglutamate desuccinylase/Aspartoacylase catalytic" evidence="5">
    <location>
        <begin position="57"/>
        <end position="252"/>
    </location>
</feature>
<dbReference type="EMBL" id="PP179332">
    <property type="protein sequence ID" value="XAI71130.1"/>
    <property type="molecule type" value="Genomic_DNA"/>
</dbReference>
<reference evidence="6" key="1">
    <citation type="journal article" date="2024" name="J. Gen. Virol.">
        <title>Novel phages of Pseudomonas syringae unveil numerous potential auxiliary metabolic genes.</title>
        <authorList>
            <person name="Feltin C."/>
            <person name="Garneau J.R."/>
            <person name="Morris C.E."/>
            <person name="Berard A."/>
            <person name="Torres-Barcelo C."/>
        </authorList>
    </citation>
    <scope>NUCLEOTIDE SEQUENCE</scope>
</reference>
<keyword evidence="2" id="KW-0479">Metal-binding</keyword>
<dbReference type="Gene3D" id="3.40.630.10">
    <property type="entry name" value="Zn peptidases"/>
    <property type="match status" value="1"/>
</dbReference>
<evidence type="ECO:0000259" key="5">
    <source>
        <dbReference type="Pfam" id="PF24827"/>
    </source>
</evidence>
<organism evidence="6">
    <name type="scientific">Pseudomonas phage Cygsa01</name>
    <dbReference type="NCBI Taxonomy" id="3138529"/>
    <lineage>
        <taxon>Viruses</taxon>
    </lineage>
</organism>
<keyword evidence="4" id="KW-0862">Zinc</keyword>
<name>A0AAU6W3N2_9VIRU</name>
<dbReference type="GO" id="GO:0016811">
    <property type="term" value="F:hydrolase activity, acting on carbon-nitrogen (but not peptide) bonds, in linear amides"/>
    <property type="evidence" value="ECO:0007669"/>
    <property type="project" value="InterPro"/>
</dbReference>